<dbReference type="GO" id="GO:0005524">
    <property type="term" value="F:ATP binding"/>
    <property type="evidence" value="ECO:0007669"/>
    <property type="project" value="UniProtKB-KW"/>
</dbReference>
<dbReference type="GO" id="GO:0140359">
    <property type="term" value="F:ABC-type transporter activity"/>
    <property type="evidence" value="ECO:0007669"/>
    <property type="project" value="InterPro"/>
</dbReference>
<dbReference type="PANTHER" id="PTHR24221">
    <property type="entry name" value="ATP-BINDING CASSETTE SUB-FAMILY B"/>
    <property type="match status" value="1"/>
</dbReference>
<evidence type="ECO:0000313" key="11">
    <source>
        <dbReference type="Proteomes" id="UP000194664"/>
    </source>
</evidence>
<dbReference type="SMART" id="SM00382">
    <property type="entry name" value="AAA"/>
    <property type="match status" value="1"/>
</dbReference>
<dbReference type="CDD" id="cd03228">
    <property type="entry name" value="ABCC_MRP_Like"/>
    <property type="match status" value="1"/>
</dbReference>
<evidence type="ECO:0000256" key="3">
    <source>
        <dbReference type="ARBA" id="ARBA00022741"/>
    </source>
</evidence>
<feature type="domain" description="ABC transporter" evidence="8">
    <location>
        <begin position="331"/>
        <end position="537"/>
    </location>
</feature>
<comment type="caution">
    <text evidence="10">The sequence shown here is derived from an EMBL/GenBank/DDBJ whole genome shotgun (WGS) entry which is preliminary data.</text>
</comment>
<organism evidence="10 11">
    <name type="scientific">Marivivens niveibacter</name>
    <dbReference type="NCBI Taxonomy" id="1930667"/>
    <lineage>
        <taxon>Bacteria</taxon>
        <taxon>Pseudomonadati</taxon>
        <taxon>Pseudomonadota</taxon>
        <taxon>Alphaproteobacteria</taxon>
        <taxon>Rhodobacterales</taxon>
        <taxon>Paracoccaceae</taxon>
        <taxon>Marivivens group</taxon>
        <taxon>Marivivens</taxon>
    </lineage>
</organism>
<dbReference type="PROSITE" id="PS50929">
    <property type="entry name" value="ABC_TM1F"/>
    <property type="match status" value="1"/>
</dbReference>
<dbReference type="GO" id="GO:0016887">
    <property type="term" value="F:ATP hydrolysis activity"/>
    <property type="evidence" value="ECO:0007669"/>
    <property type="project" value="InterPro"/>
</dbReference>
<dbReference type="EMBL" id="MSPP01000002">
    <property type="protein sequence ID" value="OUD09932.1"/>
    <property type="molecule type" value="Genomic_DNA"/>
</dbReference>
<dbReference type="PANTHER" id="PTHR24221:SF261">
    <property type="entry name" value="GLUTATHIONE_L-CYSTEINE TRANSPORT SYSTEM ATP-BINDING_PERMEASE PROTEIN CYDD"/>
    <property type="match status" value="1"/>
</dbReference>
<proteinExistence type="predicted"/>
<feature type="transmembrane region" description="Helical" evidence="7">
    <location>
        <begin position="265"/>
        <end position="284"/>
    </location>
</feature>
<keyword evidence="3" id="KW-0547">Nucleotide-binding</keyword>
<feature type="transmembrane region" description="Helical" evidence="7">
    <location>
        <begin position="228"/>
        <end position="253"/>
    </location>
</feature>
<dbReference type="InterPro" id="IPR017871">
    <property type="entry name" value="ABC_transporter-like_CS"/>
</dbReference>
<dbReference type="Gene3D" id="1.20.1560.10">
    <property type="entry name" value="ABC transporter type 1, transmembrane domain"/>
    <property type="match status" value="1"/>
</dbReference>
<reference evidence="10 11" key="1">
    <citation type="submission" date="2016-12" db="EMBL/GenBank/DDBJ databases">
        <title>The draft genome sequence of HSLHS2.</title>
        <authorList>
            <person name="Hu D."/>
            <person name="Wang L."/>
            <person name="Shao Z."/>
        </authorList>
    </citation>
    <scope>NUCLEOTIDE SEQUENCE [LARGE SCALE GENOMIC DNA]</scope>
    <source>
        <strain evidence="10">MCCC 1A06712</strain>
    </source>
</reference>
<keyword evidence="4" id="KW-0067">ATP-binding</keyword>
<dbReference type="InterPro" id="IPR039421">
    <property type="entry name" value="Type_1_exporter"/>
</dbReference>
<dbReference type="Pfam" id="PF00664">
    <property type="entry name" value="ABC_membrane"/>
    <property type="match status" value="1"/>
</dbReference>
<accession>A0A251WZX9</accession>
<feature type="transmembrane region" description="Helical" evidence="7">
    <location>
        <begin position="47"/>
        <end position="65"/>
    </location>
</feature>
<evidence type="ECO:0000256" key="1">
    <source>
        <dbReference type="ARBA" id="ARBA00004651"/>
    </source>
</evidence>
<dbReference type="InterPro" id="IPR003439">
    <property type="entry name" value="ABC_transporter-like_ATP-bd"/>
</dbReference>
<feature type="transmembrane region" description="Helical" evidence="7">
    <location>
        <begin position="126"/>
        <end position="144"/>
    </location>
</feature>
<dbReference type="InterPro" id="IPR036640">
    <property type="entry name" value="ABC1_TM_sf"/>
</dbReference>
<dbReference type="PROSITE" id="PS00211">
    <property type="entry name" value="ABC_TRANSPORTER_1"/>
    <property type="match status" value="1"/>
</dbReference>
<dbReference type="InterPro" id="IPR003593">
    <property type="entry name" value="AAA+_ATPase"/>
</dbReference>
<feature type="transmembrane region" description="Helical" evidence="7">
    <location>
        <begin position="20"/>
        <end position="41"/>
    </location>
</feature>
<dbReference type="InterPro" id="IPR011527">
    <property type="entry name" value="ABC1_TM_dom"/>
</dbReference>
<dbReference type="Gene3D" id="3.40.50.300">
    <property type="entry name" value="P-loop containing nucleotide triphosphate hydrolases"/>
    <property type="match status" value="1"/>
</dbReference>
<evidence type="ECO:0000256" key="5">
    <source>
        <dbReference type="ARBA" id="ARBA00022989"/>
    </source>
</evidence>
<dbReference type="SUPFAM" id="SSF90123">
    <property type="entry name" value="ABC transporter transmembrane region"/>
    <property type="match status" value="1"/>
</dbReference>
<evidence type="ECO:0000259" key="8">
    <source>
        <dbReference type="PROSITE" id="PS50893"/>
    </source>
</evidence>
<dbReference type="Proteomes" id="UP000194664">
    <property type="component" value="Unassembled WGS sequence"/>
</dbReference>
<keyword evidence="2 7" id="KW-0812">Transmembrane</keyword>
<feature type="domain" description="ABC transmembrane type-1" evidence="9">
    <location>
        <begin position="18"/>
        <end position="299"/>
    </location>
</feature>
<sequence length="537" mass="57777">MDSLLSPIDADIRTASRFAILANLIWLPQTAIIALVLARLLQGDRPYIGYMVICFVGLAIIRTVFAAMSEARSSAAGDSLIAQCRRIIVEKEARFFSAEIGAGATAALSFEKLDMIVPYVGRYRQAMARVRIVPIIIIVIAAYYSWVAALIFMITGPLIPVFMALIGWAAKDASENQMAEMGTMNDMIVDRLPAILDMRLLNTSERFVKGFTQAADRLRTRTMAVLKIAFLTSTVLELFAAIGVALMAIYLGFSLLGAIGFGQSWGGLTPFSVIWILLIAPEFYQSLRDLSAAWHDKAAASAVADDWQKWFDQVRPPVIGAGQSAFLGETFGVKTIGAVAQVGQQRIQIPDFEVKSGQGIAITGPSGAGKSTALNALAGLVPIVDGAVHVNGQVLDDDKVAAWRDEIGWMPQAPHFFDDTLQFNLDFGTGADIWPALKSVDMADVVDRLPNGAQTKLGETGGGLSGGEARRLTLCRAILANPKLIIADEPTADLDPKTAEIVTNALLNLKSKGVALIVSTHDARLAERMDQVIEVSA</sequence>
<dbReference type="Pfam" id="PF00005">
    <property type="entry name" value="ABC_tran"/>
    <property type="match status" value="1"/>
</dbReference>
<dbReference type="CDD" id="cd18584">
    <property type="entry name" value="ABC_6TM_AarD_CydD"/>
    <property type="match status" value="1"/>
</dbReference>
<evidence type="ECO:0000259" key="9">
    <source>
        <dbReference type="PROSITE" id="PS50929"/>
    </source>
</evidence>
<dbReference type="PROSITE" id="PS50893">
    <property type="entry name" value="ABC_TRANSPORTER_2"/>
    <property type="match status" value="1"/>
</dbReference>
<dbReference type="SUPFAM" id="SSF52540">
    <property type="entry name" value="P-loop containing nucleoside triphosphate hydrolases"/>
    <property type="match status" value="1"/>
</dbReference>
<dbReference type="InterPro" id="IPR027417">
    <property type="entry name" value="P-loop_NTPase"/>
</dbReference>
<evidence type="ECO:0000256" key="7">
    <source>
        <dbReference type="SAM" id="Phobius"/>
    </source>
</evidence>
<evidence type="ECO:0000313" key="10">
    <source>
        <dbReference type="EMBL" id="OUD09932.1"/>
    </source>
</evidence>
<dbReference type="GO" id="GO:0005886">
    <property type="term" value="C:plasma membrane"/>
    <property type="evidence" value="ECO:0007669"/>
    <property type="project" value="UniProtKB-SubCell"/>
</dbReference>
<gene>
    <name evidence="10" type="ORF">BVC71_07825</name>
</gene>
<evidence type="ECO:0000256" key="4">
    <source>
        <dbReference type="ARBA" id="ARBA00022840"/>
    </source>
</evidence>
<keyword evidence="6 7" id="KW-0472">Membrane</keyword>
<evidence type="ECO:0000256" key="6">
    <source>
        <dbReference type="ARBA" id="ARBA00023136"/>
    </source>
</evidence>
<keyword evidence="5 7" id="KW-1133">Transmembrane helix</keyword>
<protein>
    <recommendedName>
        <fullName evidence="12">Thiol reductant ABC exporter subunit CydD</fullName>
    </recommendedName>
</protein>
<comment type="subcellular location">
    <subcellularLocation>
        <location evidence="1">Cell membrane</location>
        <topology evidence="1">Multi-pass membrane protein</topology>
    </subcellularLocation>
</comment>
<name>A0A251WZX9_9RHOB</name>
<evidence type="ECO:0008006" key="12">
    <source>
        <dbReference type="Google" id="ProtNLM"/>
    </source>
</evidence>
<dbReference type="AlphaFoldDB" id="A0A251WZX9"/>
<evidence type="ECO:0000256" key="2">
    <source>
        <dbReference type="ARBA" id="ARBA00022692"/>
    </source>
</evidence>
<keyword evidence="11" id="KW-1185">Reference proteome</keyword>
<dbReference type="GO" id="GO:0034040">
    <property type="term" value="F:ATPase-coupled lipid transmembrane transporter activity"/>
    <property type="evidence" value="ECO:0007669"/>
    <property type="project" value="TreeGrafter"/>
</dbReference>